<dbReference type="RefSeq" id="WP_150169063.1">
    <property type="nucleotide sequence ID" value="NZ_CP029193.1"/>
</dbReference>
<dbReference type="GO" id="GO:0007155">
    <property type="term" value="P:cell adhesion"/>
    <property type="evidence" value="ECO:0007669"/>
    <property type="project" value="InterPro"/>
</dbReference>
<keyword evidence="2" id="KW-0677">Repeat</keyword>
<dbReference type="OrthoDB" id="344301at2"/>
<reference evidence="6 7" key="1">
    <citation type="submission" date="2018-05" db="EMBL/GenBank/DDBJ databases">
        <title>Streptomyces venezuelae.</title>
        <authorList>
            <person name="Kim W."/>
            <person name="Lee N."/>
            <person name="Cho B.-K."/>
        </authorList>
    </citation>
    <scope>NUCLEOTIDE SEQUENCE [LARGE SCALE GENOMIC DNA]</scope>
    <source>
        <strain evidence="6 7">ATCC 14583</strain>
    </source>
</reference>
<dbReference type="PRINTS" id="PR01185">
    <property type="entry name" value="INTEGRINA"/>
</dbReference>
<gene>
    <name evidence="6" type="ORF">DEJ47_16370</name>
</gene>
<feature type="chain" id="PRO_5024808345" description="Integrin-like protein" evidence="5">
    <location>
        <begin position="29"/>
        <end position="469"/>
    </location>
</feature>
<dbReference type="PANTHER" id="PTHR23221">
    <property type="entry name" value="GLYCOSYLPHOSPHATIDYLINOSITOL PHOSPHOLIPASE D"/>
    <property type="match status" value="1"/>
</dbReference>
<evidence type="ECO:0000256" key="3">
    <source>
        <dbReference type="ARBA" id="ARBA00022801"/>
    </source>
</evidence>
<dbReference type="GO" id="GO:0008305">
    <property type="term" value="C:integrin complex"/>
    <property type="evidence" value="ECO:0007669"/>
    <property type="project" value="InterPro"/>
</dbReference>
<name>A0A5P2BBL4_STRVZ</name>
<dbReference type="Proteomes" id="UP000323046">
    <property type="component" value="Chromosome"/>
</dbReference>
<dbReference type="Pfam" id="PF13517">
    <property type="entry name" value="FG-GAP_3"/>
    <property type="match status" value="1"/>
</dbReference>
<dbReference type="PROSITE" id="PS51470">
    <property type="entry name" value="FG_GAP"/>
    <property type="match status" value="2"/>
</dbReference>
<protein>
    <recommendedName>
        <fullName evidence="8">Integrin-like protein</fullName>
    </recommendedName>
</protein>
<keyword evidence="1 5" id="KW-0732">Signal</keyword>
<accession>A0A5P2BBL4</accession>
<organism evidence="6 7">
    <name type="scientific">Streptomyces venezuelae</name>
    <dbReference type="NCBI Taxonomy" id="54571"/>
    <lineage>
        <taxon>Bacteria</taxon>
        <taxon>Bacillati</taxon>
        <taxon>Actinomycetota</taxon>
        <taxon>Actinomycetes</taxon>
        <taxon>Kitasatosporales</taxon>
        <taxon>Streptomycetaceae</taxon>
        <taxon>Streptomyces</taxon>
    </lineage>
</organism>
<dbReference type="PANTHER" id="PTHR23221:SF7">
    <property type="entry name" value="PHOSPHATIDYLINOSITOL-GLYCAN-SPECIFIC PHOSPHOLIPASE D"/>
    <property type="match status" value="1"/>
</dbReference>
<dbReference type="InterPro" id="IPR013517">
    <property type="entry name" value="FG-GAP"/>
</dbReference>
<dbReference type="InterPro" id="IPR028994">
    <property type="entry name" value="Integrin_alpha_N"/>
</dbReference>
<dbReference type="Pfam" id="PF01839">
    <property type="entry name" value="FG-GAP"/>
    <property type="match status" value="3"/>
</dbReference>
<evidence type="ECO:0000313" key="6">
    <source>
        <dbReference type="EMBL" id="QES27804.1"/>
    </source>
</evidence>
<keyword evidence="4" id="KW-0325">Glycoprotein</keyword>
<evidence type="ECO:0000256" key="1">
    <source>
        <dbReference type="ARBA" id="ARBA00022729"/>
    </source>
</evidence>
<keyword evidence="7" id="KW-1185">Reference proteome</keyword>
<keyword evidence="3" id="KW-0378">Hydrolase</keyword>
<dbReference type="InterPro" id="IPR013519">
    <property type="entry name" value="Int_alpha_beta-p"/>
</dbReference>
<evidence type="ECO:0000313" key="7">
    <source>
        <dbReference type="Proteomes" id="UP000323046"/>
    </source>
</evidence>
<dbReference type="InterPro" id="IPR000413">
    <property type="entry name" value="Integrin_alpha"/>
</dbReference>
<evidence type="ECO:0008006" key="8">
    <source>
        <dbReference type="Google" id="ProtNLM"/>
    </source>
</evidence>
<feature type="signal peptide" evidence="5">
    <location>
        <begin position="1"/>
        <end position="28"/>
    </location>
</feature>
<dbReference type="SUPFAM" id="SSF69318">
    <property type="entry name" value="Integrin alpha N-terminal domain"/>
    <property type="match status" value="1"/>
</dbReference>
<evidence type="ECO:0000256" key="4">
    <source>
        <dbReference type="ARBA" id="ARBA00023180"/>
    </source>
</evidence>
<evidence type="ECO:0000256" key="2">
    <source>
        <dbReference type="ARBA" id="ARBA00022737"/>
    </source>
</evidence>
<dbReference type="SMART" id="SM00191">
    <property type="entry name" value="Int_alpha"/>
    <property type="match status" value="4"/>
</dbReference>
<dbReference type="AlphaFoldDB" id="A0A5P2BBL4"/>
<sequence>MRRSLITAVAVASLAAPLALATAGTAAAAPTPPKAPVTDFNHDGYADLAISAPGHYNTDEPGSVSVVYGSANGPDKAHAVTISRDTAGVPGSAADGGHFGGQTAASDLDGDGYTDLVVNGGEKAVVLWGSAQGLSGRGSVELDSNGARVTAGDFNGDGKGDLVTAEYPEPEDPMDNDDAGMTIAYGPFQKDGKAASTQRVVTSQTFGPGDFVAGDVTGDGIDDIVSSHGFEEMAHKSQLWKGGKDGVATTSQKLAPSLGGAVADVDGDGYGDFVTRDIGTNFEDMPYQKGTVLVRYGSASGLSDRSAKITQDSAGVPGVGEDGDEFGSSITAGDVNGDGFADIAVGVPGEDIETTADAGSVVILKGARTGLSGTGAQAFDQSKPGIPGASEKGDKFGSTVLLSDTNKDGKADLTVGAPAEDGTHADTGAVWHLRGSASGVTTTGIDSFGPAAVGSPDKAGVSFGAFLAH</sequence>
<evidence type="ECO:0000256" key="5">
    <source>
        <dbReference type="SAM" id="SignalP"/>
    </source>
</evidence>
<dbReference type="EMBL" id="CP029193">
    <property type="protein sequence ID" value="QES27804.1"/>
    <property type="molecule type" value="Genomic_DNA"/>
</dbReference>
<dbReference type="Gene3D" id="2.130.10.130">
    <property type="entry name" value="Integrin alpha, N-terminal"/>
    <property type="match status" value="4"/>
</dbReference>
<dbReference type="GO" id="GO:0016787">
    <property type="term" value="F:hydrolase activity"/>
    <property type="evidence" value="ECO:0007669"/>
    <property type="project" value="UniProtKB-KW"/>
</dbReference>
<proteinExistence type="predicted"/>